<feature type="domain" description="Mechanosensitive ion channel transmembrane helices 2/3" evidence="11">
    <location>
        <begin position="138"/>
        <end position="178"/>
    </location>
</feature>
<dbReference type="InterPro" id="IPR049278">
    <property type="entry name" value="MS_channel_C"/>
</dbReference>
<dbReference type="GO" id="GO:0008381">
    <property type="term" value="F:mechanosensitive monoatomic ion channel activity"/>
    <property type="evidence" value="ECO:0007669"/>
    <property type="project" value="UniProtKB-ARBA"/>
</dbReference>
<evidence type="ECO:0000259" key="10">
    <source>
        <dbReference type="Pfam" id="PF21082"/>
    </source>
</evidence>
<dbReference type="InterPro" id="IPR023408">
    <property type="entry name" value="MscS_beta-dom_sf"/>
</dbReference>
<comment type="similarity">
    <text evidence="2">Belongs to the MscS (TC 1.A.23) family.</text>
</comment>
<gene>
    <name evidence="12" type="ORF">KK062_02770</name>
</gene>
<dbReference type="InterPro" id="IPR011066">
    <property type="entry name" value="MscS_channel_C_sf"/>
</dbReference>
<evidence type="ECO:0000313" key="12">
    <source>
        <dbReference type="EMBL" id="MBT1707125.1"/>
    </source>
</evidence>
<dbReference type="Pfam" id="PF21082">
    <property type="entry name" value="MS_channel_3rd"/>
    <property type="match status" value="1"/>
</dbReference>
<feature type="transmembrane region" description="Helical" evidence="8">
    <location>
        <begin position="17"/>
        <end position="34"/>
    </location>
</feature>
<dbReference type="Gene3D" id="3.30.70.100">
    <property type="match status" value="1"/>
</dbReference>
<feature type="transmembrane region" description="Helical" evidence="8">
    <location>
        <begin position="64"/>
        <end position="81"/>
    </location>
</feature>
<keyword evidence="4 8" id="KW-0812">Transmembrane</keyword>
<dbReference type="Pfam" id="PF21088">
    <property type="entry name" value="MS_channel_1st"/>
    <property type="match status" value="1"/>
</dbReference>
<keyword evidence="5 8" id="KW-1133">Transmembrane helix</keyword>
<dbReference type="AlphaFoldDB" id="A0AAP2DTF5"/>
<keyword evidence="13" id="KW-1185">Reference proteome</keyword>
<dbReference type="SUPFAM" id="SSF82861">
    <property type="entry name" value="Mechanosensitive channel protein MscS (YggB), transmembrane region"/>
    <property type="match status" value="1"/>
</dbReference>
<organism evidence="12 13">
    <name type="scientific">Dawidia cretensis</name>
    <dbReference type="NCBI Taxonomy" id="2782350"/>
    <lineage>
        <taxon>Bacteria</taxon>
        <taxon>Pseudomonadati</taxon>
        <taxon>Bacteroidota</taxon>
        <taxon>Cytophagia</taxon>
        <taxon>Cytophagales</taxon>
        <taxon>Chryseotaleaceae</taxon>
        <taxon>Dawidia</taxon>
    </lineage>
</organism>
<evidence type="ECO:0000313" key="13">
    <source>
        <dbReference type="Proteomes" id="UP001319080"/>
    </source>
</evidence>
<dbReference type="Pfam" id="PF00924">
    <property type="entry name" value="MS_channel_2nd"/>
    <property type="match status" value="1"/>
</dbReference>
<comment type="caution">
    <text evidence="12">The sequence shown here is derived from an EMBL/GenBank/DDBJ whole genome shotgun (WGS) entry which is preliminary data.</text>
</comment>
<keyword evidence="3" id="KW-1003">Cell membrane</keyword>
<dbReference type="RefSeq" id="WP_254082700.1">
    <property type="nucleotide sequence ID" value="NZ_JAHESE010000001.1"/>
</dbReference>
<reference evidence="12 13" key="1">
    <citation type="submission" date="2021-05" db="EMBL/GenBank/DDBJ databases">
        <title>A Polyphasic approach of four new species of the genus Ohtaekwangia: Ohtaekwangia histidinii sp. nov., Ohtaekwangia cretensis sp. nov., Ohtaekwangia indiensis sp. nov., Ohtaekwangia reichenbachii sp. nov. from diverse environment.</title>
        <authorList>
            <person name="Octaviana S."/>
        </authorList>
    </citation>
    <scope>NUCLEOTIDE SEQUENCE [LARGE SCALE GENOMIC DNA]</scope>
    <source>
        <strain evidence="12 13">PWU5</strain>
    </source>
</reference>
<comment type="subcellular location">
    <subcellularLocation>
        <location evidence="1">Cell membrane</location>
        <topology evidence="1">Multi-pass membrane protein</topology>
    </subcellularLocation>
</comment>
<feature type="region of interest" description="Disordered" evidence="7">
    <location>
        <begin position="348"/>
        <end position="369"/>
    </location>
</feature>
<feature type="compositionally biased region" description="Basic and acidic residues" evidence="7">
    <location>
        <begin position="359"/>
        <end position="369"/>
    </location>
</feature>
<dbReference type="Gene3D" id="1.10.287.1260">
    <property type="match status" value="1"/>
</dbReference>
<dbReference type="PANTHER" id="PTHR30566">
    <property type="entry name" value="YNAI-RELATED MECHANOSENSITIVE ION CHANNEL"/>
    <property type="match status" value="1"/>
</dbReference>
<sequence>MNELLQREYWNNTVQDYLIALAIIIVGILVLRIFKGTLLRRLEKWANTTKTTNDDFLLKTVERFALPALYYFIIYSGINYLELTPKADNVLRIATALVITFFILRLISSIISLVLQNYIRRQEKGEEKIKQLGGLMVIINIVVWILGAVFLIDNLGYNVTTIITGLGIGGIAIALAAQNILGDLFNYFVIFFDRPFEVGDFIVVDDKMGSVEYIGLKTTRIRSLSGEQLVIGNSNLMNARIHNFKTQNLRRVVFNINISYATPIEKVREIPAILKAIVEAQADVRFDRAHFASYKDWSLNFEIVYFVLSSDFNKYMDTQQSINLAIYDRLQALGVDFALPTQRLMMKGGGEEALNPNEAPDKTDAADKT</sequence>
<evidence type="ECO:0000256" key="2">
    <source>
        <dbReference type="ARBA" id="ARBA00008017"/>
    </source>
</evidence>
<proteinExistence type="inferred from homology"/>
<evidence type="ECO:0000259" key="11">
    <source>
        <dbReference type="Pfam" id="PF21088"/>
    </source>
</evidence>
<evidence type="ECO:0000256" key="8">
    <source>
        <dbReference type="SAM" id="Phobius"/>
    </source>
</evidence>
<dbReference type="SUPFAM" id="SSF82689">
    <property type="entry name" value="Mechanosensitive channel protein MscS (YggB), C-terminal domain"/>
    <property type="match status" value="1"/>
</dbReference>
<dbReference type="Gene3D" id="2.30.30.60">
    <property type="match status" value="1"/>
</dbReference>
<evidence type="ECO:0000256" key="5">
    <source>
        <dbReference type="ARBA" id="ARBA00022989"/>
    </source>
</evidence>
<feature type="transmembrane region" description="Helical" evidence="8">
    <location>
        <begin position="93"/>
        <end position="119"/>
    </location>
</feature>
<dbReference type="InterPro" id="IPR049142">
    <property type="entry name" value="MS_channel_1st"/>
</dbReference>
<evidence type="ECO:0000259" key="9">
    <source>
        <dbReference type="Pfam" id="PF00924"/>
    </source>
</evidence>
<evidence type="ECO:0000256" key="3">
    <source>
        <dbReference type="ARBA" id="ARBA00022475"/>
    </source>
</evidence>
<name>A0AAP2DTF5_9BACT</name>
<dbReference type="GO" id="GO:0005886">
    <property type="term" value="C:plasma membrane"/>
    <property type="evidence" value="ECO:0007669"/>
    <property type="project" value="UniProtKB-SubCell"/>
</dbReference>
<protein>
    <submittedName>
        <fullName evidence="12">Mechanosensitive ion channel family protein</fullName>
    </submittedName>
</protein>
<feature type="transmembrane region" description="Helical" evidence="8">
    <location>
        <begin position="131"/>
        <end position="152"/>
    </location>
</feature>
<dbReference type="SUPFAM" id="SSF50182">
    <property type="entry name" value="Sm-like ribonucleoproteins"/>
    <property type="match status" value="1"/>
</dbReference>
<dbReference type="InterPro" id="IPR006685">
    <property type="entry name" value="MscS_channel_2nd"/>
</dbReference>
<feature type="domain" description="Mechanosensitive ion channel MscS C-terminal" evidence="10">
    <location>
        <begin position="252"/>
        <end position="336"/>
    </location>
</feature>
<dbReference type="EMBL" id="JAHESE010000001">
    <property type="protein sequence ID" value="MBT1707125.1"/>
    <property type="molecule type" value="Genomic_DNA"/>
</dbReference>
<feature type="domain" description="Mechanosensitive ion channel MscS" evidence="9">
    <location>
        <begin position="179"/>
        <end position="245"/>
    </location>
</feature>
<dbReference type="PANTHER" id="PTHR30566:SF25">
    <property type="entry name" value="INNER MEMBRANE PROTEIN"/>
    <property type="match status" value="1"/>
</dbReference>
<evidence type="ECO:0000256" key="6">
    <source>
        <dbReference type="ARBA" id="ARBA00023136"/>
    </source>
</evidence>
<keyword evidence="6 8" id="KW-0472">Membrane</keyword>
<evidence type="ECO:0000256" key="1">
    <source>
        <dbReference type="ARBA" id="ARBA00004651"/>
    </source>
</evidence>
<dbReference type="Proteomes" id="UP001319080">
    <property type="component" value="Unassembled WGS sequence"/>
</dbReference>
<dbReference type="InterPro" id="IPR011014">
    <property type="entry name" value="MscS_channel_TM-2"/>
</dbReference>
<feature type="transmembrane region" description="Helical" evidence="8">
    <location>
        <begin position="158"/>
        <end position="177"/>
    </location>
</feature>
<dbReference type="InterPro" id="IPR010920">
    <property type="entry name" value="LSM_dom_sf"/>
</dbReference>
<accession>A0AAP2DTF5</accession>
<evidence type="ECO:0000256" key="4">
    <source>
        <dbReference type="ARBA" id="ARBA00022692"/>
    </source>
</evidence>
<evidence type="ECO:0000256" key="7">
    <source>
        <dbReference type="SAM" id="MobiDB-lite"/>
    </source>
</evidence>